<evidence type="ECO:0000256" key="2">
    <source>
        <dbReference type="ARBA" id="ARBA00022491"/>
    </source>
</evidence>
<dbReference type="GO" id="GO:0046872">
    <property type="term" value="F:metal ion binding"/>
    <property type="evidence" value="ECO:0007669"/>
    <property type="project" value="UniProtKB-KW"/>
</dbReference>
<sequence length="349" mass="39340">MKKNNDGITEEEMIQLETFQNYLLQSRNILAVVGAGLSAASGLSTFRGTGGLWRNYSPIDLATPDAFDMDPGLVWQFYSSRRYQAMKAKPNKGHFALAELSRRRPSTFLTLTQNVDGLSSRAKHEKNTILELHGSLFTLKCTSFFCNYSHEDNREHPLTPALANCEDEFPQKRKQEQPEPDDQSQHQSKRRKLNEPINKDLEDAKAISSSNVSSNVSSPDFKPVQTIPERDLPHCPECKEGLLRPGVVWFGESLPLKVMDAADDFLMTHRIDLVLVIGTSGTVWPAMGYIERAQRKGAKVAVFNTEIDNLEKLKKKGDWGFLGDASKWLPVALEPVIGSEYLPRNWKKF</sequence>
<name>A0A9P8PK57_9ASCO</name>
<dbReference type="EMBL" id="JAEUBF010001028">
    <property type="protein sequence ID" value="KAH3673327.1"/>
    <property type="molecule type" value="Genomic_DNA"/>
</dbReference>
<proteinExistence type="inferred from homology"/>
<dbReference type="SUPFAM" id="SSF52467">
    <property type="entry name" value="DHS-like NAD/FAD-binding domain"/>
    <property type="match status" value="1"/>
</dbReference>
<evidence type="ECO:0000313" key="8">
    <source>
        <dbReference type="EMBL" id="KAH3673327.1"/>
    </source>
</evidence>
<dbReference type="GO" id="GO:0017136">
    <property type="term" value="F:histone deacetylase activity, NAD-dependent"/>
    <property type="evidence" value="ECO:0007669"/>
    <property type="project" value="TreeGrafter"/>
</dbReference>
<dbReference type="Pfam" id="PF02146">
    <property type="entry name" value="SIR2"/>
    <property type="match status" value="2"/>
</dbReference>
<keyword evidence="5" id="KW-0862">Zinc</keyword>
<dbReference type="AlphaFoldDB" id="A0A9P8PK57"/>
<feature type="compositionally biased region" description="Basic and acidic residues" evidence="6">
    <location>
        <begin position="193"/>
        <end position="205"/>
    </location>
</feature>
<keyword evidence="9" id="KW-1185">Reference proteome</keyword>
<keyword evidence="5" id="KW-0479">Metal-binding</keyword>
<dbReference type="Gene3D" id="3.40.50.1220">
    <property type="entry name" value="TPP-binding domain"/>
    <property type="match status" value="2"/>
</dbReference>
<evidence type="ECO:0000256" key="5">
    <source>
        <dbReference type="PROSITE-ProRule" id="PRU00236"/>
    </source>
</evidence>
<dbReference type="InterPro" id="IPR003000">
    <property type="entry name" value="Sirtuin"/>
</dbReference>
<dbReference type="InterPro" id="IPR050134">
    <property type="entry name" value="NAD-dep_sirtuin_deacylases"/>
</dbReference>
<evidence type="ECO:0000259" key="7">
    <source>
        <dbReference type="PROSITE" id="PS50305"/>
    </source>
</evidence>
<keyword evidence="4" id="KW-0520">NAD</keyword>
<keyword evidence="2" id="KW-0678">Repressor</keyword>
<evidence type="ECO:0000256" key="3">
    <source>
        <dbReference type="ARBA" id="ARBA00022679"/>
    </source>
</evidence>
<organism evidence="8 9">
    <name type="scientific">Wickerhamomyces mucosus</name>
    <dbReference type="NCBI Taxonomy" id="1378264"/>
    <lineage>
        <taxon>Eukaryota</taxon>
        <taxon>Fungi</taxon>
        <taxon>Dikarya</taxon>
        <taxon>Ascomycota</taxon>
        <taxon>Saccharomycotina</taxon>
        <taxon>Saccharomycetes</taxon>
        <taxon>Phaffomycetales</taxon>
        <taxon>Wickerhamomycetaceae</taxon>
        <taxon>Wickerhamomyces</taxon>
    </lineage>
</organism>
<feature type="region of interest" description="Disordered" evidence="6">
    <location>
        <begin position="170"/>
        <end position="221"/>
    </location>
</feature>
<reference evidence="8" key="2">
    <citation type="submission" date="2021-01" db="EMBL/GenBank/DDBJ databases">
        <authorList>
            <person name="Schikora-Tamarit M.A."/>
        </authorList>
    </citation>
    <scope>NUCLEOTIDE SEQUENCE</scope>
    <source>
        <strain evidence="8">CBS6341</strain>
    </source>
</reference>
<dbReference type="PANTHER" id="PTHR11085">
    <property type="entry name" value="NAD-DEPENDENT PROTEIN DEACYLASE SIRTUIN-5, MITOCHONDRIAL-RELATED"/>
    <property type="match status" value="1"/>
</dbReference>
<dbReference type="GO" id="GO:0005634">
    <property type="term" value="C:nucleus"/>
    <property type="evidence" value="ECO:0007669"/>
    <property type="project" value="TreeGrafter"/>
</dbReference>
<feature type="compositionally biased region" description="Low complexity" evidence="6">
    <location>
        <begin position="208"/>
        <end position="218"/>
    </location>
</feature>
<feature type="binding site" evidence="5">
    <location>
        <position position="235"/>
    </location>
    <ligand>
        <name>Zn(2+)</name>
        <dbReference type="ChEBI" id="CHEBI:29105"/>
    </ligand>
</feature>
<dbReference type="PANTHER" id="PTHR11085:SF10">
    <property type="entry name" value="NAD-DEPENDENT PROTEIN DEACYLASE SIRTUIN-5, MITOCHONDRIAL-RELATED"/>
    <property type="match status" value="1"/>
</dbReference>
<protein>
    <recommendedName>
        <fullName evidence="7">Deacetylase sirtuin-type domain-containing protein</fullName>
    </recommendedName>
</protein>
<feature type="binding site" evidence="5">
    <location>
        <position position="238"/>
    </location>
    <ligand>
        <name>Zn(2+)</name>
        <dbReference type="ChEBI" id="CHEBI:29105"/>
    </ligand>
</feature>
<dbReference type="GO" id="GO:0070403">
    <property type="term" value="F:NAD+ binding"/>
    <property type="evidence" value="ECO:0007669"/>
    <property type="project" value="InterPro"/>
</dbReference>
<dbReference type="InterPro" id="IPR027546">
    <property type="entry name" value="Sirtuin_class_III"/>
</dbReference>
<comment type="caution">
    <text evidence="8">The sequence shown here is derived from an EMBL/GenBank/DDBJ whole genome shotgun (WGS) entry which is preliminary data.</text>
</comment>
<accession>A0A9P8PK57</accession>
<evidence type="ECO:0000256" key="1">
    <source>
        <dbReference type="ARBA" id="ARBA00006924"/>
    </source>
</evidence>
<dbReference type="GO" id="GO:0036055">
    <property type="term" value="F:protein-succinyllysine desuccinylase activity"/>
    <property type="evidence" value="ECO:0007669"/>
    <property type="project" value="InterPro"/>
</dbReference>
<comment type="similarity">
    <text evidence="1">Belongs to the sirtuin family. Class I subfamily.</text>
</comment>
<evidence type="ECO:0000256" key="4">
    <source>
        <dbReference type="ARBA" id="ARBA00023027"/>
    </source>
</evidence>
<dbReference type="InterPro" id="IPR029035">
    <property type="entry name" value="DHS-like_NAD/FAD-binding_dom"/>
</dbReference>
<reference evidence="8" key="1">
    <citation type="journal article" date="2021" name="Open Biol.">
        <title>Shared evolutionary footprints suggest mitochondrial oxidative damage underlies multiple complex I losses in fungi.</title>
        <authorList>
            <person name="Schikora-Tamarit M.A."/>
            <person name="Marcet-Houben M."/>
            <person name="Nosek J."/>
            <person name="Gabaldon T."/>
        </authorList>
    </citation>
    <scope>NUCLEOTIDE SEQUENCE</scope>
    <source>
        <strain evidence="8">CBS6341</strain>
    </source>
</reference>
<evidence type="ECO:0000313" key="9">
    <source>
        <dbReference type="Proteomes" id="UP000769528"/>
    </source>
</evidence>
<feature type="domain" description="Deacetylase sirtuin-type" evidence="7">
    <location>
        <begin position="9"/>
        <end position="340"/>
    </location>
</feature>
<dbReference type="OrthoDB" id="424302at2759"/>
<dbReference type="PROSITE" id="PS50305">
    <property type="entry name" value="SIRTUIN"/>
    <property type="match status" value="1"/>
</dbReference>
<gene>
    <name evidence="8" type="ORF">WICMUC_003787</name>
</gene>
<dbReference type="InterPro" id="IPR026590">
    <property type="entry name" value="Ssirtuin_cat_dom"/>
</dbReference>
<dbReference type="CDD" id="cd01412">
    <property type="entry name" value="SIRT5_Af1_CobB"/>
    <property type="match status" value="1"/>
</dbReference>
<dbReference type="GO" id="GO:0036054">
    <property type="term" value="F:protein-malonyllysine demalonylase activity"/>
    <property type="evidence" value="ECO:0007669"/>
    <property type="project" value="InterPro"/>
</dbReference>
<feature type="active site" description="Proton acceptor" evidence="5">
    <location>
        <position position="133"/>
    </location>
</feature>
<dbReference type="Proteomes" id="UP000769528">
    <property type="component" value="Unassembled WGS sequence"/>
</dbReference>
<feature type="binding site" evidence="5">
    <location>
        <position position="141"/>
    </location>
    <ligand>
        <name>Zn(2+)</name>
        <dbReference type="ChEBI" id="CHEBI:29105"/>
    </ligand>
</feature>
<evidence type="ECO:0000256" key="6">
    <source>
        <dbReference type="SAM" id="MobiDB-lite"/>
    </source>
</evidence>
<feature type="binding site" evidence="5">
    <location>
        <position position="146"/>
    </location>
    <ligand>
        <name>Zn(2+)</name>
        <dbReference type="ChEBI" id="CHEBI:29105"/>
    </ligand>
</feature>
<keyword evidence="3" id="KW-0808">Transferase</keyword>